<dbReference type="EMBL" id="JBHSAY010000009">
    <property type="protein sequence ID" value="MFC4132463.1"/>
    <property type="molecule type" value="Genomic_DNA"/>
</dbReference>
<feature type="transmembrane region" description="Helical" evidence="1">
    <location>
        <begin position="12"/>
        <end position="40"/>
    </location>
</feature>
<evidence type="ECO:0000313" key="2">
    <source>
        <dbReference type="EMBL" id="MFC4132463.1"/>
    </source>
</evidence>
<proteinExistence type="predicted"/>
<keyword evidence="1" id="KW-0472">Membrane</keyword>
<keyword evidence="1" id="KW-0812">Transmembrane</keyword>
<evidence type="ECO:0008006" key="4">
    <source>
        <dbReference type="Google" id="ProtNLM"/>
    </source>
</evidence>
<evidence type="ECO:0000256" key="1">
    <source>
        <dbReference type="SAM" id="Phobius"/>
    </source>
</evidence>
<name>A0ABV8LPK0_9ACTN</name>
<reference evidence="3" key="1">
    <citation type="journal article" date="2019" name="Int. J. Syst. Evol. Microbiol.">
        <title>The Global Catalogue of Microorganisms (GCM) 10K type strain sequencing project: providing services to taxonomists for standard genome sequencing and annotation.</title>
        <authorList>
            <consortium name="The Broad Institute Genomics Platform"/>
            <consortium name="The Broad Institute Genome Sequencing Center for Infectious Disease"/>
            <person name="Wu L."/>
            <person name="Ma J."/>
        </authorList>
    </citation>
    <scope>NUCLEOTIDE SEQUENCE [LARGE SCALE GENOMIC DNA]</scope>
    <source>
        <strain evidence="3">CGMCC 4.7289</strain>
    </source>
</reference>
<keyword evidence="1" id="KW-1133">Transmembrane helix</keyword>
<evidence type="ECO:0000313" key="3">
    <source>
        <dbReference type="Proteomes" id="UP001595816"/>
    </source>
</evidence>
<dbReference type="Proteomes" id="UP001595816">
    <property type="component" value="Unassembled WGS sequence"/>
</dbReference>
<protein>
    <recommendedName>
        <fullName evidence="4">Small integral membrane protein</fullName>
    </recommendedName>
</protein>
<dbReference type="RefSeq" id="WP_253753188.1">
    <property type="nucleotide sequence ID" value="NZ_JAMZDZ010000001.1"/>
</dbReference>
<organism evidence="2 3">
    <name type="scientific">Hamadaea flava</name>
    <dbReference type="NCBI Taxonomy" id="1742688"/>
    <lineage>
        <taxon>Bacteria</taxon>
        <taxon>Bacillati</taxon>
        <taxon>Actinomycetota</taxon>
        <taxon>Actinomycetes</taxon>
        <taxon>Micromonosporales</taxon>
        <taxon>Micromonosporaceae</taxon>
        <taxon>Hamadaea</taxon>
    </lineage>
</organism>
<gene>
    <name evidence="2" type="ORF">ACFOZ4_17785</name>
</gene>
<keyword evidence="3" id="KW-1185">Reference proteome</keyword>
<comment type="caution">
    <text evidence="2">The sequence shown here is derived from an EMBL/GenBank/DDBJ whole genome shotgun (WGS) entry which is preliminary data.</text>
</comment>
<sequence>MTRTIFGTAVGLILGLVVVLVGFGQMLIVGLFALIGWAVAKVLGRELDLSALSSIGQQRRSTR</sequence>
<accession>A0ABV8LPK0</accession>